<comment type="caution">
    <text evidence="2">The sequence shown here is derived from an EMBL/GenBank/DDBJ whole genome shotgun (WGS) entry which is preliminary data.</text>
</comment>
<evidence type="ECO:0008006" key="4">
    <source>
        <dbReference type="Google" id="ProtNLM"/>
    </source>
</evidence>
<organism evidence="2 3">
    <name type="scientific">SAR86 cluster bacterium</name>
    <dbReference type="NCBI Taxonomy" id="2030880"/>
    <lineage>
        <taxon>Bacteria</taxon>
        <taxon>Pseudomonadati</taxon>
        <taxon>Pseudomonadota</taxon>
        <taxon>Gammaproteobacteria</taxon>
        <taxon>SAR86 cluster</taxon>
    </lineage>
</organism>
<accession>A0A368BKJ1</accession>
<dbReference type="EMBL" id="QOPD01000007">
    <property type="protein sequence ID" value="RCL37761.1"/>
    <property type="molecule type" value="Genomic_DNA"/>
</dbReference>
<protein>
    <recommendedName>
        <fullName evidence="4">DUF4760 domain-containing protein</fullName>
    </recommendedName>
</protein>
<keyword evidence="1" id="KW-1133">Transmembrane helix</keyword>
<dbReference type="Proteomes" id="UP000252147">
    <property type="component" value="Unassembled WGS sequence"/>
</dbReference>
<gene>
    <name evidence="2" type="ORF">DBW97_04290</name>
</gene>
<evidence type="ECO:0000256" key="1">
    <source>
        <dbReference type="SAM" id="Phobius"/>
    </source>
</evidence>
<name>A0A368BKJ1_9GAMM</name>
<evidence type="ECO:0000313" key="3">
    <source>
        <dbReference type="Proteomes" id="UP000252147"/>
    </source>
</evidence>
<keyword evidence="1" id="KW-0812">Transmembrane</keyword>
<evidence type="ECO:0000313" key="2">
    <source>
        <dbReference type="EMBL" id="RCL37761.1"/>
    </source>
</evidence>
<keyword evidence="1" id="KW-0472">Membrane</keyword>
<reference evidence="2 3" key="1">
    <citation type="journal article" date="2018" name="Microbiome">
        <title>Fine metagenomic profile of the Mediterranean stratified and mixed water columns revealed by assembly and recruitment.</title>
        <authorList>
            <person name="Haro-Moreno J.M."/>
            <person name="Lopez-Perez M."/>
            <person name="De La Torre J.R."/>
            <person name="Picazo A."/>
            <person name="Camacho A."/>
            <person name="Rodriguez-Valera F."/>
        </authorList>
    </citation>
    <scope>NUCLEOTIDE SEQUENCE [LARGE SCALE GENOMIC DNA]</scope>
    <source>
        <strain evidence="2">MED-G83</strain>
    </source>
</reference>
<dbReference type="AlphaFoldDB" id="A0A368BKJ1"/>
<proteinExistence type="predicted"/>
<sequence length="164" mass="19033">MDYEYWIDLASQIINIITGPAVIFSVWFLVAQIRTQIKVGKAASRQSIAEAHQEVTLAGLDPLLMKAKKKLIMNEKLEIEEEVGLRIHMTAILRARENHFYQYQMGMLDDEEWKTMRKALGTLFIGNKLNLDVWNKSKSTFNPEFVNIVQEEIELRKDTFKDGE</sequence>
<feature type="transmembrane region" description="Helical" evidence="1">
    <location>
        <begin position="12"/>
        <end position="31"/>
    </location>
</feature>